<gene>
    <name evidence="1" type="ORF">T459_11893</name>
</gene>
<comment type="caution">
    <text evidence="1">The sequence shown here is derived from an EMBL/GenBank/DDBJ whole genome shotgun (WGS) entry which is preliminary data.</text>
</comment>
<dbReference type="Proteomes" id="UP000222542">
    <property type="component" value="Unassembled WGS sequence"/>
</dbReference>
<protein>
    <recommendedName>
        <fullName evidence="3">CCHC-type domain-containing protein</fullName>
    </recommendedName>
</protein>
<evidence type="ECO:0000313" key="1">
    <source>
        <dbReference type="EMBL" id="PHT83450.1"/>
    </source>
</evidence>
<evidence type="ECO:0008006" key="3">
    <source>
        <dbReference type="Google" id="ProtNLM"/>
    </source>
</evidence>
<dbReference type="Gramene" id="PHT83450">
    <property type="protein sequence ID" value="PHT83450"/>
    <property type="gene ID" value="T459_11893"/>
</dbReference>
<name>A0A2G2ZN79_CAPAN</name>
<reference evidence="1 2" key="2">
    <citation type="journal article" date="2017" name="Genome Biol.">
        <title>New reference genome sequences of hot pepper reveal the massive evolution of plant disease-resistance genes by retroduplication.</title>
        <authorList>
            <person name="Kim S."/>
            <person name="Park J."/>
            <person name="Yeom S.I."/>
            <person name="Kim Y.M."/>
            <person name="Seo E."/>
            <person name="Kim K.T."/>
            <person name="Kim M.S."/>
            <person name="Lee J.M."/>
            <person name="Cheong K."/>
            <person name="Shin H.S."/>
            <person name="Kim S.B."/>
            <person name="Han K."/>
            <person name="Lee J."/>
            <person name="Park M."/>
            <person name="Lee H.A."/>
            <person name="Lee H.Y."/>
            <person name="Lee Y."/>
            <person name="Oh S."/>
            <person name="Lee J.H."/>
            <person name="Choi E."/>
            <person name="Choi E."/>
            <person name="Lee S.E."/>
            <person name="Jeon J."/>
            <person name="Kim H."/>
            <person name="Choi G."/>
            <person name="Song H."/>
            <person name="Lee J."/>
            <person name="Lee S.C."/>
            <person name="Kwon J.K."/>
            <person name="Lee H.Y."/>
            <person name="Koo N."/>
            <person name="Hong Y."/>
            <person name="Kim R.W."/>
            <person name="Kang W.H."/>
            <person name="Huh J.H."/>
            <person name="Kang B.C."/>
            <person name="Yang T.J."/>
            <person name="Lee Y.H."/>
            <person name="Bennetzen J.L."/>
            <person name="Choi D."/>
        </authorList>
    </citation>
    <scope>NUCLEOTIDE SEQUENCE [LARGE SCALE GENOMIC DNA]</scope>
    <source>
        <strain evidence="2">cv. CM334</strain>
    </source>
</reference>
<keyword evidence="2" id="KW-1185">Reference proteome</keyword>
<evidence type="ECO:0000313" key="2">
    <source>
        <dbReference type="Proteomes" id="UP000222542"/>
    </source>
</evidence>
<proteinExistence type="predicted"/>
<dbReference type="EMBL" id="AYRZ02000004">
    <property type="protein sequence ID" value="PHT83450.1"/>
    <property type="molecule type" value="Genomic_DNA"/>
</dbReference>
<sequence length="191" mass="21989">MMVLLQREGSILAIEGKCPNGTSDFDKENIKDDALSGIQLFLAPNMLCETIGIKKNDDTLACALLFSLTSKDHDIENSMIHSKELISLEQVRQELNSCDVRRHFERDKDDEVRLFVKGHTSQQGRSQSKYRSKSHMNKKNMECCGCHNKGHFERDYPMSKSKEKNYIDRNMPFNASTTSKVRHSMRNWNNA</sequence>
<accession>A0A2G2ZN79</accession>
<reference evidence="1 2" key="1">
    <citation type="journal article" date="2014" name="Nat. Genet.">
        <title>Genome sequence of the hot pepper provides insights into the evolution of pungency in Capsicum species.</title>
        <authorList>
            <person name="Kim S."/>
            <person name="Park M."/>
            <person name="Yeom S.I."/>
            <person name="Kim Y.M."/>
            <person name="Lee J.M."/>
            <person name="Lee H.A."/>
            <person name="Seo E."/>
            <person name="Choi J."/>
            <person name="Cheong K."/>
            <person name="Kim K.T."/>
            <person name="Jung K."/>
            <person name="Lee G.W."/>
            <person name="Oh S.K."/>
            <person name="Bae C."/>
            <person name="Kim S.B."/>
            <person name="Lee H.Y."/>
            <person name="Kim S.Y."/>
            <person name="Kim M.S."/>
            <person name="Kang B.C."/>
            <person name="Jo Y.D."/>
            <person name="Yang H.B."/>
            <person name="Jeong H.J."/>
            <person name="Kang W.H."/>
            <person name="Kwon J.K."/>
            <person name="Shin C."/>
            <person name="Lim J.Y."/>
            <person name="Park J.H."/>
            <person name="Huh J.H."/>
            <person name="Kim J.S."/>
            <person name="Kim B.D."/>
            <person name="Cohen O."/>
            <person name="Paran I."/>
            <person name="Suh M.C."/>
            <person name="Lee S.B."/>
            <person name="Kim Y.K."/>
            <person name="Shin Y."/>
            <person name="Noh S.J."/>
            <person name="Park J."/>
            <person name="Seo Y.S."/>
            <person name="Kwon S.Y."/>
            <person name="Kim H.A."/>
            <person name="Park J.M."/>
            <person name="Kim H.J."/>
            <person name="Choi S.B."/>
            <person name="Bosland P.W."/>
            <person name="Reeves G."/>
            <person name="Jo S.H."/>
            <person name="Lee B.W."/>
            <person name="Cho H.T."/>
            <person name="Choi H.S."/>
            <person name="Lee M.S."/>
            <person name="Yu Y."/>
            <person name="Do Choi Y."/>
            <person name="Park B.S."/>
            <person name="van Deynze A."/>
            <person name="Ashrafi H."/>
            <person name="Hill T."/>
            <person name="Kim W.T."/>
            <person name="Pai H.S."/>
            <person name="Ahn H.K."/>
            <person name="Yeam I."/>
            <person name="Giovannoni J.J."/>
            <person name="Rose J.K."/>
            <person name="Sorensen I."/>
            <person name="Lee S.J."/>
            <person name="Kim R.W."/>
            <person name="Choi I.Y."/>
            <person name="Choi B.S."/>
            <person name="Lim J.S."/>
            <person name="Lee Y.H."/>
            <person name="Choi D."/>
        </authorList>
    </citation>
    <scope>NUCLEOTIDE SEQUENCE [LARGE SCALE GENOMIC DNA]</scope>
    <source>
        <strain evidence="2">cv. CM334</strain>
    </source>
</reference>
<dbReference type="AlphaFoldDB" id="A0A2G2ZN79"/>
<organism evidence="1 2">
    <name type="scientific">Capsicum annuum</name>
    <name type="common">Capsicum pepper</name>
    <dbReference type="NCBI Taxonomy" id="4072"/>
    <lineage>
        <taxon>Eukaryota</taxon>
        <taxon>Viridiplantae</taxon>
        <taxon>Streptophyta</taxon>
        <taxon>Embryophyta</taxon>
        <taxon>Tracheophyta</taxon>
        <taxon>Spermatophyta</taxon>
        <taxon>Magnoliopsida</taxon>
        <taxon>eudicotyledons</taxon>
        <taxon>Gunneridae</taxon>
        <taxon>Pentapetalae</taxon>
        <taxon>asterids</taxon>
        <taxon>lamiids</taxon>
        <taxon>Solanales</taxon>
        <taxon>Solanaceae</taxon>
        <taxon>Solanoideae</taxon>
        <taxon>Capsiceae</taxon>
        <taxon>Capsicum</taxon>
    </lineage>
</organism>